<evidence type="ECO:0000256" key="1">
    <source>
        <dbReference type="SAM" id="MobiDB-lite"/>
    </source>
</evidence>
<name>A0ABV8AJ65_9FLAO</name>
<dbReference type="EMBL" id="JBHSAT010000022">
    <property type="protein sequence ID" value="MFC3878033.1"/>
    <property type="molecule type" value="Genomic_DNA"/>
</dbReference>
<reference evidence="3" key="1">
    <citation type="journal article" date="2019" name="Int. J. Syst. Evol. Microbiol.">
        <title>The Global Catalogue of Microorganisms (GCM) 10K type strain sequencing project: providing services to taxonomists for standard genome sequencing and annotation.</title>
        <authorList>
            <consortium name="The Broad Institute Genomics Platform"/>
            <consortium name="The Broad Institute Genome Sequencing Center for Infectious Disease"/>
            <person name="Wu L."/>
            <person name="Ma J."/>
        </authorList>
    </citation>
    <scope>NUCLEOTIDE SEQUENCE [LARGE SCALE GENOMIC DNA]</scope>
    <source>
        <strain evidence="3">CECT 8979</strain>
    </source>
</reference>
<dbReference type="RefSeq" id="WP_386101596.1">
    <property type="nucleotide sequence ID" value="NZ_JBHSAT010000022.1"/>
</dbReference>
<evidence type="ECO:0000313" key="2">
    <source>
        <dbReference type="EMBL" id="MFC3878033.1"/>
    </source>
</evidence>
<dbReference type="Proteomes" id="UP001595812">
    <property type="component" value="Unassembled WGS sequence"/>
</dbReference>
<proteinExistence type="predicted"/>
<feature type="compositionally biased region" description="Basic and acidic residues" evidence="1">
    <location>
        <begin position="46"/>
        <end position="61"/>
    </location>
</feature>
<feature type="compositionally biased region" description="Basic and acidic residues" evidence="1">
    <location>
        <begin position="82"/>
        <end position="94"/>
    </location>
</feature>
<gene>
    <name evidence="2" type="ORF">ACFOSX_12415</name>
</gene>
<feature type="region of interest" description="Disordered" evidence="1">
    <location>
        <begin position="46"/>
        <end position="94"/>
    </location>
</feature>
<keyword evidence="3" id="KW-1185">Reference proteome</keyword>
<accession>A0ABV8AJ65</accession>
<protein>
    <submittedName>
        <fullName evidence="2">Uncharacterized protein</fullName>
    </submittedName>
</protein>
<evidence type="ECO:0000313" key="3">
    <source>
        <dbReference type="Proteomes" id="UP001595812"/>
    </source>
</evidence>
<comment type="caution">
    <text evidence="2">The sequence shown here is derived from an EMBL/GenBank/DDBJ whole genome shotgun (WGS) entry which is preliminary data.</text>
</comment>
<sequence length="94" mass="10763">MKDKKEKYNPEVTMDDVNDLGDRIINQKEDGQGDDSQLQNRVHDVDFTGKDLDVPGRDLPKNRTAQQLKDEENQLYSQGSGHNDHLEDAENHSK</sequence>
<organism evidence="2 3">
    <name type="scientific">Winogradskyella maritima</name>
    <dbReference type="NCBI Taxonomy" id="1517766"/>
    <lineage>
        <taxon>Bacteria</taxon>
        <taxon>Pseudomonadati</taxon>
        <taxon>Bacteroidota</taxon>
        <taxon>Flavobacteriia</taxon>
        <taxon>Flavobacteriales</taxon>
        <taxon>Flavobacteriaceae</taxon>
        <taxon>Winogradskyella</taxon>
    </lineage>
</organism>